<proteinExistence type="predicted"/>
<evidence type="ECO:0000313" key="2">
    <source>
        <dbReference type="Proteomes" id="UP000323521"/>
    </source>
</evidence>
<keyword evidence="2" id="KW-1185">Reference proteome</keyword>
<evidence type="ECO:0000313" key="1">
    <source>
        <dbReference type="EMBL" id="ATW26912.1"/>
    </source>
</evidence>
<dbReference type="EMBL" id="CP017634">
    <property type="protein sequence ID" value="ATW26912.1"/>
    <property type="molecule type" value="Genomic_DNA"/>
</dbReference>
<accession>A0A3G1KWT7</accession>
<dbReference type="OrthoDB" id="9783544at2"/>
<reference evidence="1 2" key="1">
    <citation type="submission" date="2016-10" db="EMBL/GenBank/DDBJ databases">
        <title>Complete Genome Sequence of Peptococcaceae strain DCMF.</title>
        <authorList>
            <person name="Edwards R.J."/>
            <person name="Holland S.I."/>
            <person name="Deshpande N.P."/>
            <person name="Wong Y.K."/>
            <person name="Ertan H."/>
            <person name="Manefield M."/>
            <person name="Russell T.L."/>
            <person name="Lee M.J."/>
        </authorList>
    </citation>
    <scope>NUCLEOTIDE SEQUENCE [LARGE SCALE GENOMIC DNA]</scope>
    <source>
        <strain evidence="1 2">DCMF</strain>
    </source>
</reference>
<name>A0A3G1KWT7_FORW1</name>
<sequence>MDHWDGLLHSHKGTLTVVGMAKNVGKTVTLNSLIDFFSRRGWTVGVTSVGRDGERYDALTQLRKPAITLQPGTFLATADLVLGNQKPVQLLRYTGMRTPMGEVALFQVKETADVVVAGPSKNHELRKVVELFLADLKVRCVLIDGAFDRQSAVDPAVSGKVILASGATLSRNMEEVIALTKCRVEQLTLAPCPAPLKKMIENSGARILLFDGENIREVSLPTALLRKTAWREIFREQPSDLFIKGAVGNELAEALLENRGPCRVIVPDGSKVFIDAFLWKRLAAQEIFFQALHPICLLAVTINPTYPGGKGYDPDELLEKMGSALHPLPVLDVMQGKKYQREFR</sequence>
<dbReference type="KEGG" id="fwa:DCMF_21030"/>
<dbReference type="Proteomes" id="UP000323521">
    <property type="component" value="Chromosome"/>
</dbReference>
<protein>
    <submittedName>
        <fullName evidence="1">Uncharacterized protein</fullName>
    </submittedName>
</protein>
<dbReference type="AlphaFoldDB" id="A0A3G1KWT7"/>
<organism evidence="1 2">
    <name type="scientific">Formimonas warabiya</name>
    <dbReference type="NCBI Taxonomy" id="1761012"/>
    <lineage>
        <taxon>Bacteria</taxon>
        <taxon>Bacillati</taxon>
        <taxon>Bacillota</taxon>
        <taxon>Clostridia</taxon>
        <taxon>Eubacteriales</taxon>
        <taxon>Peptococcaceae</taxon>
        <taxon>Candidatus Formimonas</taxon>
    </lineage>
</organism>
<dbReference type="RefSeq" id="WP_148136243.1">
    <property type="nucleotide sequence ID" value="NZ_CP017634.1"/>
</dbReference>
<gene>
    <name evidence="1" type="ORF">DCMF_21030</name>
</gene>